<proteinExistence type="inferred from homology"/>
<evidence type="ECO:0000256" key="2">
    <source>
        <dbReference type="ARBA" id="ARBA00023015"/>
    </source>
</evidence>
<dbReference type="GO" id="GO:0005829">
    <property type="term" value="C:cytosol"/>
    <property type="evidence" value="ECO:0007669"/>
    <property type="project" value="TreeGrafter"/>
</dbReference>
<accession>A0A6N8J2M9</accession>
<evidence type="ECO:0000313" key="7">
    <source>
        <dbReference type="Proteomes" id="UP000469385"/>
    </source>
</evidence>
<feature type="domain" description="HTH lysR-type" evidence="5">
    <location>
        <begin position="1"/>
        <end position="58"/>
    </location>
</feature>
<dbReference type="Gene3D" id="3.40.190.10">
    <property type="entry name" value="Periplasmic binding protein-like II"/>
    <property type="match status" value="2"/>
</dbReference>
<keyword evidence="7" id="KW-1185">Reference proteome</keyword>
<sequence length="304" mass="33018">MHSSVLRYFIEVARCGSVRKASERLCVASSAVNRQILKLEEELGTELFDRLPDGLRLNPAGERLLKHARETLHQYQVARAEIDAIKGESTGHIKVASMDPFLDDLVPAVVEEFLQVFPAAKYTIAPAQSLEVPRMVVSGQADIGITYVGRLAAGVTTVAVANCPIGVVMPPGHPLADQPSVTLQECARHRLVRPSMSPVVTAAQAPEFAEFWDGIEPTAVCSSMPVLRRLIMAGLGIGCFSKIAFLSDLRRGDLLWRPLAVAELAQLQVGILVPTQRALPGMTQNFVDRLARRLQQLELGTGVA</sequence>
<dbReference type="RefSeq" id="WP_157400502.1">
    <property type="nucleotide sequence ID" value="NZ_WSEL01000009.1"/>
</dbReference>
<dbReference type="AlphaFoldDB" id="A0A6N8J2M9"/>
<dbReference type="FunFam" id="1.10.10.10:FF:000001">
    <property type="entry name" value="LysR family transcriptional regulator"/>
    <property type="match status" value="1"/>
</dbReference>
<keyword evidence="3" id="KW-0238">DNA-binding</keyword>
<evidence type="ECO:0000313" key="6">
    <source>
        <dbReference type="EMBL" id="MVQ32560.1"/>
    </source>
</evidence>
<gene>
    <name evidence="6" type="ORF">GON04_24105</name>
</gene>
<reference evidence="6 7" key="1">
    <citation type="submission" date="2019-12" db="EMBL/GenBank/DDBJ databases">
        <authorList>
            <person name="Huq M.A."/>
        </authorList>
    </citation>
    <scope>NUCLEOTIDE SEQUENCE [LARGE SCALE GENOMIC DNA]</scope>
    <source>
        <strain evidence="6 7">MAH-25</strain>
    </source>
</reference>
<protein>
    <submittedName>
        <fullName evidence="6">LysR family transcriptional regulator</fullName>
    </submittedName>
</protein>
<dbReference type="InterPro" id="IPR000847">
    <property type="entry name" value="LysR_HTH_N"/>
</dbReference>
<comment type="similarity">
    <text evidence="1">Belongs to the LysR transcriptional regulatory family.</text>
</comment>
<dbReference type="Proteomes" id="UP000469385">
    <property type="component" value="Unassembled WGS sequence"/>
</dbReference>
<dbReference type="InterPro" id="IPR050950">
    <property type="entry name" value="HTH-type_LysR_regulators"/>
</dbReference>
<dbReference type="InterPro" id="IPR005119">
    <property type="entry name" value="LysR_subst-bd"/>
</dbReference>
<dbReference type="Pfam" id="PF00126">
    <property type="entry name" value="HTH_1"/>
    <property type="match status" value="1"/>
</dbReference>
<dbReference type="InterPro" id="IPR036390">
    <property type="entry name" value="WH_DNA-bd_sf"/>
</dbReference>
<dbReference type="PROSITE" id="PS50931">
    <property type="entry name" value="HTH_LYSR"/>
    <property type="match status" value="1"/>
</dbReference>
<dbReference type="SUPFAM" id="SSF53850">
    <property type="entry name" value="Periplasmic binding protein-like II"/>
    <property type="match status" value="1"/>
</dbReference>
<dbReference type="PANTHER" id="PTHR30419:SF2">
    <property type="entry name" value="LYSR FAMILY TRANSCRIPTIONAL REGULATOR"/>
    <property type="match status" value="1"/>
</dbReference>
<dbReference type="Pfam" id="PF03466">
    <property type="entry name" value="LysR_substrate"/>
    <property type="match status" value="1"/>
</dbReference>
<dbReference type="Gene3D" id="1.10.10.10">
    <property type="entry name" value="Winged helix-like DNA-binding domain superfamily/Winged helix DNA-binding domain"/>
    <property type="match status" value="1"/>
</dbReference>
<dbReference type="GO" id="GO:0003700">
    <property type="term" value="F:DNA-binding transcription factor activity"/>
    <property type="evidence" value="ECO:0007669"/>
    <property type="project" value="InterPro"/>
</dbReference>
<keyword evidence="2" id="KW-0805">Transcription regulation</keyword>
<evidence type="ECO:0000256" key="3">
    <source>
        <dbReference type="ARBA" id="ARBA00023125"/>
    </source>
</evidence>
<evidence type="ECO:0000256" key="4">
    <source>
        <dbReference type="ARBA" id="ARBA00023163"/>
    </source>
</evidence>
<comment type="caution">
    <text evidence="6">The sequence shown here is derived from an EMBL/GenBank/DDBJ whole genome shotgun (WGS) entry which is preliminary data.</text>
</comment>
<dbReference type="SUPFAM" id="SSF46785">
    <property type="entry name" value="Winged helix' DNA-binding domain"/>
    <property type="match status" value="1"/>
</dbReference>
<organism evidence="6 7">
    <name type="scientific">Ramlibacter pinisoli</name>
    <dbReference type="NCBI Taxonomy" id="2682844"/>
    <lineage>
        <taxon>Bacteria</taxon>
        <taxon>Pseudomonadati</taxon>
        <taxon>Pseudomonadota</taxon>
        <taxon>Betaproteobacteria</taxon>
        <taxon>Burkholderiales</taxon>
        <taxon>Comamonadaceae</taxon>
        <taxon>Ramlibacter</taxon>
    </lineage>
</organism>
<keyword evidence="4" id="KW-0804">Transcription</keyword>
<dbReference type="EMBL" id="WSEL01000009">
    <property type="protein sequence ID" value="MVQ32560.1"/>
    <property type="molecule type" value="Genomic_DNA"/>
</dbReference>
<evidence type="ECO:0000259" key="5">
    <source>
        <dbReference type="PROSITE" id="PS50931"/>
    </source>
</evidence>
<evidence type="ECO:0000256" key="1">
    <source>
        <dbReference type="ARBA" id="ARBA00009437"/>
    </source>
</evidence>
<name>A0A6N8J2M9_9BURK</name>
<dbReference type="PANTHER" id="PTHR30419">
    <property type="entry name" value="HTH-TYPE TRANSCRIPTIONAL REGULATOR YBHD"/>
    <property type="match status" value="1"/>
</dbReference>
<dbReference type="InterPro" id="IPR036388">
    <property type="entry name" value="WH-like_DNA-bd_sf"/>
</dbReference>
<dbReference type="GO" id="GO:0003677">
    <property type="term" value="F:DNA binding"/>
    <property type="evidence" value="ECO:0007669"/>
    <property type="project" value="UniProtKB-KW"/>
</dbReference>